<accession>A0ABV1H3P0</accession>
<keyword evidence="1" id="KW-1133">Transmembrane helix</keyword>
<keyword evidence="1" id="KW-0472">Membrane</keyword>
<reference evidence="3" key="1">
    <citation type="submission" date="2024-03" db="EMBL/GenBank/DDBJ databases">
        <title>Human intestinal bacterial collection.</title>
        <authorList>
            <person name="Pauvert C."/>
            <person name="Hitch T.C.A."/>
            <person name="Clavel T."/>
        </authorList>
    </citation>
    <scope>NUCLEOTIDE SEQUENCE [LARGE SCALE GENOMIC DNA]</scope>
    <source>
        <strain evidence="3">CLA-AA-H89B</strain>
    </source>
</reference>
<comment type="caution">
    <text evidence="3">The sequence shown here is derived from an EMBL/GenBank/DDBJ whole genome shotgun (WGS) entry which is preliminary data.</text>
</comment>
<dbReference type="NCBIfam" id="TIGR00254">
    <property type="entry name" value="GGDEF"/>
    <property type="match status" value="1"/>
</dbReference>
<evidence type="ECO:0000313" key="4">
    <source>
        <dbReference type="Proteomes" id="UP001546774"/>
    </source>
</evidence>
<dbReference type="InterPro" id="IPR000160">
    <property type="entry name" value="GGDEF_dom"/>
</dbReference>
<dbReference type="Gene3D" id="3.30.70.270">
    <property type="match status" value="1"/>
</dbReference>
<dbReference type="InterPro" id="IPR029787">
    <property type="entry name" value="Nucleotide_cyclase"/>
</dbReference>
<dbReference type="SUPFAM" id="SSF55073">
    <property type="entry name" value="Nucleotide cyclase"/>
    <property type="match status" value="1"/>
</dbReference>
<organism evidence="3 4">
    <name type="scientific">Lachnospira intestinalis</name>
    <dbReference type="NCBI Taxonomy" id="3133158"/>
    <lineage>
        <taxon>Bacteria</taxon>
        <taxon>Bacillati</taxon>
        <taxon>Bacillota</taxon>
        <taxon>Clostridia</taxon>
        <taxon>Lachnospirales</taxon>
        <taxon>Lachnospiraceae</taxon>
        <taxon>Lachnospira</taxon>
    </lineage>
</organism>
<keyword evidence="4" id="KW-1185">Reference proteome</keyword>
<sequence length="362" mass="41769">MDEQFEKTENSMSIYYTVNKMLIALHMALLVFFVVMRVYVMVAFCAAGIVVYIFSYRLLDNQMNKHYYKITYYEIWICAAGSACIMGPEYGFHLALIAMLLPVALAVNTENLGNDTRFFKCSFTKKEGVFLVAATIIVYVMMKLGTYHDSFFGRHIILHNSVLQNVVFLANTTFIIIYIFYYLSSYAVYINKSEEFLRQKADYDELTGLYNRNRIRFILEHNYAAAKEGNNPFGVAIMDIDDFKKINDGYGHNAGDFVLKRFAGIVDGIVRKCEGQIVAGRWGGEEFLILYYGENKEDFYMLLEYIRMKIYEAQFLYDRNRLSVSVTIGMAAFAKDMSLDEIINNADMKLYEGKKSGKNKVM</sequence>
<protein>
    <submittedName>
        <fullName evidence="3">GGDEF domain-containing protein</fullName>
        <ecNumber evidence="3">2.7.7.65</ecNumber>
    </submittedName>
</protein>
<feature type="transmembrane region" description="Helical" evidence="1">
    <location>
        <begin position="21"/>
        <end position="54"/>
    </location>
</feature>
<evidence type="ECO:0000259" key="2">
    <source>
        <dbReference type="PROSITE" id="PS50887"/>
    </source>
</evidence>
<feature type="transmembrane region" description="Helical" evidence="1">
    <location>
        <begin position="90"/>
        <end position="107"/>
    </location>
</feature>
<name>A0ABV1H3P0_9FIRM</name>
<dbReference type="InterPro" id="IPR043128">
    <property type="entry name" value="Rev_trsase/Diguanyl_cyclase"/>
</dbReference>
<dbReference type="InterPro" id="IPR050469">
    <property type="entry name" value="Diguanylate_Cyclase"/>
</dbReference>
<feature type="domain" description="GGDEF" evidence="2">
    <location>
        <begin position="231"/>
        <end position="362"/>
    </location>
</feature>
<dbReference type="Proteomes" id="UP001546774">
    <property type="component" value="Unassembled WGS sequence"/>
</dbReference>
<dbReference type="PROSITE" id="PS50887">
    <property type="entry name" value="GGDEF"/>
    <property type="match status" value="1"/>
</dbReference>
<dbReference type="SMART" id="SM00267">
    <property type="entry name" value="GGDEF"/>
    <property type="match status" value="1"/>
</dbReference>
<dbReference type="PANTHER" id="PTHR45138:SF9">
    <property type="entry name" value="DIGUANYLATE CYCLASE DGCM-RELATED"/>
    <property type="match status" value="1"/>
</dbReference>
<keyword evidence="3" id="KW-0548">Nucleotidyltransferase</keyword>
<gene>
    <name evidence="3" type="ORF">WMO37_02015</name>
</gene>
<evidence type="ECO:0000256" key="1">
    <source>
        <dbReference type="SAM" id="Phobius"/>
    </source>
</evidence>
<feature type="transmembrane region" description="Helical" evidence="1">
    <location>
        <begin position="166"/>
        <end position="190"/>
    </location>
</feature>
<dbReference type="GO" id="GO:0052621">
    <property type="term" value="F:diguanylate cyclase activity"/>
    <property type="evidence" value="ECO:0007669"/>
    <property type="project" value="UniProtKB-EC"/>
</dbReference>
<evidence type="ECO:0000313" key="3">
    <source>
        <dbReference type="EMBL" id="MEQ2553792.1"/>
    </source>
</evidence>
<dbReference type="Pfam" id="PF00990">
    <property type="entry name" value="GGDEF"/>
    <property type="match status" value="1"/>
</dbReference>
<proteinExistence type="predicted"/>
<dbReference type="EC" id="2.7.7.65" evidence="3"/>
<feature type="transmembrane region" description="Helical" evidence="1">
    <location>
        <begin position="128"/>
        <end position="146"/>
    </location>
</feature>
<dbReference type="PANTHER" id="PTHR45138">
    <property type="entry name" value="REGULATORY COMPONENTS OF SENSORY TRANSDUCTION SYSTEM"/>
    <property type="match status" value="1"/>
</dbReference>
<keyword evidence="3" id="KW-0808">Transferase</keyword>
<keyword evidence="1" id="KW-0812">Transmembrane</keyword>
<dbReference type="EMBL" id="JBBMFS010000001">
    <property type="protein sequence ID" value="MEQ2553792.1"/>
    <property type="molecule type" value="Genomic_DNA"/>
</dbReference>
<dbReference type="CDD" id="cd01949">
    <property type="entry name" value="GGDEF"/>
    <property type="match status" value="1"/>
</dbReference>